<dbReference type="InterPro" id="IPR045758">
    <property type="entry name" value="AdeT1/2"/>
</dbReference>
<sequence>MLGASMQANADAIICVFDFLGKSGEAYKALEIEKGLRTTGAMFDNVPVVNITIELIIRPKSFPAGFSLNSREWFIQQIPTSFAIIKRLEDAIPTKYKYSISKEEVENYEKLFREQRIRFTKDGIYDPVMMGVLKRARCSVERTRFECSLGGE</sequence>
<protein>
    <submittedName>
        <fullName evidence="1">Uncharacterized protein</fullName>
    </submittedName>
</protein>
<comment type="caution">
    <text evidence="1">The sequence shown here is derived from an EMBL/GenBank/DDBJ whole genome shotgun (WGS) entry which is preliminary data.</text>
</comment>
<proteinExistence type="predicted"/>
<organism evidence="1 2">
    <name type="scientific">Acinetobacter parvus NIPH 1103</name>
    <dbReference type="NCBI Taxonomy" id="1217671"/>
    <lineage>
        <taxon>Bacteria</taxon>
        <taxon>Pseudomonadati</taxon>
        <taxon>Pseudomonadota</taxon>
        <taxon>Gammaproteobacteria</taxon>
        <taxon>Moraxellales</taxon>
        <taxon>Moraxellaceae</taxon>
        <taxon>Acinetobacter</taxon>
    </lineage>
</organism>
<dbReference type="AlphaFoldDB" id="N8Q0H9"/>
<evidence type="ECO:0000313" key="1">
    <source>
        <dbReference type="EMBL" id="ENU32281.1"/>
    </source>
</evidence>
<dbReference type="EMBL" id="APOL01000044">
    <property type="protein sequence ID" value="ENU32281.1"/>
    <property type="molecule type" value="Genomic_DNA"/>
</dbReference>
<accession>N8Q0H9</accession>
<dbReference type="STRING" id="134533.GCA_001485085_02451"/>
<gene>
    <name evidence="1" type="ORF">F989_02787</name>
</gene>
<name>N8Q0H9_9GAMM</name>
<dbReference type="RefSeq" id="WP_004675447.1">
    <property type="nucleotide sequence ID" value="NZ_KB849219.1"/>
</dbReference>
<reference evidence="1 2" key="1">
    <citation type="submission" date="2013-02" db="EMBL/GenBank/DDBJ databases">
        <title>The Genome Sequence of Acinetobacter parvus NIPH 1103.</title>
        <authorList>
            <consortium name="The Broad Institute Genome Sequencing Platform"/>
            <consortium name="The Broad Institute Genome Sequencing Center for Infectious Disease"/>
            <person name="Cerqueira G."/>
            <person name="Feldgarden M."/>
            <person name="Courvalin P."/>
            <person name="Perichon B."/>
            <person name="Grillot-Courvalin C."/>
            <person name="Clermont D."/>
            <person name="Rocha E."/>
            <person name="Yoon E.-J."/>
            <person name="Nemec A."/>
            <person name="Walker B."/>
            <person name="Young S.K."/>
            <person name="Zeng Q."/>
            <person name="Gargeya S."/>
            <person name="Fitzgerald M."/>
            <person name="Haas B."/>
            <person name="Abouelleil A."/>
            <person name="Alvarado L."/>
            <person name="Arachchi H.M."/>
            <person name="Berlin A.M."/>
            <person name="Chapman S.B."/>
            <person name="Dewar J."/>
            <person name="Goldberg J."/>
            <person name="Griggs A."/>
            <person name="Gujja S."/>
            <person name="Hansen M."/>
            <person name="Howarth C."/>
            <person name="Imamovic A."/>
            <person name="Larimer J."/>
            <person name="McCowan C."/>
            <person name="Murphy C."/>
            <person name="Neiman D."/>
            <person name="Pearson M."/>
            <person name="Priest M."/>
            <person name="Roberts A."/>
            <person name="Saif S."/>
            <person name="Shea T."/>
            <person name="Sisk P."/>
            <person name="Sykes S."/>
            <person name="Wortman J."/>
            <person name="Nusbaum C."/>
            <person name="Birren B."/>
        </authorList>
    </citation>
    <scope>NUCLEOTIDE SEQUENCE [LARGE SCALE GENOMIC DNA]</scope>
    <source>
        <strain evidence="1 2">NIPH 1103</strain>
    </source>
</reference>
<dbReference type="Pfam" id="PF19582">
    <property type="entry name" value="AdeT1_2"/>
    <property type="match status" value="1"/>
</dbReference>
<dbReference type="PATRIC" id="fig|1217671.3.peg.2740"/>
<evidence type="ECO:0000313" key="2">
    <source>
        <dbReference type="Proteomes" id="UP000018426"/>
    </source>
</evidence>
<dbReference type="Proteomes" id="UP000018426">
    <property type="component" value="Unassembled WGS sequence"/>
</dbReference>
<dbReference type="HOGENOM" id="CLU_144594_0_0_6"/>